<keyword evidence="1" id="KW-0812">Transmembrane</keyword>
<protein>
    <submittedName>
        <fullName evidence="2">Uncharacterized protein</fullName>
    </submittedName>
</protein>
<evidence type="ECO:0000256" key="1">
    <source>
        <dbReference type="SAM" id="Phobius"/>
    </source>
</evidence>
<keyword evidence="1" id="KW-0472">Membrane</keyword>
<dbReference type="Proteomes" id="UP000033818">
    <property type="component" value="Unassembled WGS sequence"/>
</dbReference>
<gene>
    <name evidence="2" type="ORF">UX53_C0041G0006</name>
</gene>
<organism evidence="2 3">
    <name type="scientific">Candidatus Azambacteria bacterium GW2011_GWB2_46_37</name>
    <dbReference type="NCBI Taxonomy" id="1618618"/>
    <lineage>
        <taxon>Bacteria</taxon>
        <taxon>Candidatus Azamiibacteriota</taxon>
    </lineage>
</organism>
<comment type="caution">
    <text evidence="2">The sequence shown here is derived from an EMBL/GenBank/DDBJ whole genome shotgun (WGS) entry which is preliminary data.</text>
</comment>
<reference evidence="2 3" key="1">
    <citation type="journal article" date="2015" name="Nature">
        <title>rRNA introns, odd ribosomes, and small enigmatic genomes across a large radiation of phyla.</title>
        <authorList>
            <person name="Brown C.T."/>
            <person name="Hug L.A."/>
            <person name="Thomas B.C."/>
            <person name="Sharon I."/>
            <person name="Castelle C.J."/>
            <person name="Singh A."/>
            <person name="Wilkins M.J."/>
            <person name="Williams K.H."/>
            <person name="Banfield J.F."/>
        </authorList>
    </citation>
    <scope>NUCLEOTIDE SEQUENCE [LARGE SCALE GENOMIC DNA]</scope>
</reference>
<accession>A0A0G1PZB1</accession>
<keyword evidence="1" id="KW-1133">Transmembrane helix</keyword>
<evidence type="ECO:0000313" key="3">
    <source>
        <dbReference type="Proteomes" id="UP000033818"/>
    </source>
</evidence>
<feature type="transmembrane region" description="Helical" evidence="1">
    <location>
        <begin position="35"/>
        <end position="59"/>
    </location>
</feature>
<dbReference type="AlphaFoldDB" id="A0A0G1PZB1"/>
<feature type="transmembrane region" description="Helical" evidence="1">
    <location>
        <begin position="6"/>
        <end position="23"/>
    </location>
</feature>
<name>A0A0G1PZB1_9BACT</name>
<dbReference type="EMBL" id="LCMO01000041">
    <property type="protein sequence ID" value="KKU37847.1"/>
    <property type="molecule type" value="Genomic_DNA"/>
</dbReference>
<sequence>MFVILGAIGMVAVVFLLLFVLLIRDYLKLKNRKIGELITGCILGIALLILALLAISVFFSPRATKTSALIGGEVEILLYQVPQKVNVRLIEI</sequence>
<evidence type="ECO:0000313" key="2">
    <source>
        <dbReference type="EMBL" id="KKU37847.1"/>
    </source>
</evidence>
<proteinExistence type="predicted"/>